<reference evidence="2" key="1">
    <citation type="submission" date="2020-10" db="EMBL/GenBank/DDBJ databases">
        <authorList>
            <person name="Han B."/>
            <person name="Lu T."/>
            <person name="Zhao Q."/>
            <person name="Huang X."/>
            <person name="Zhao Y."/>
        </authorList>
    </citation>
    <scope>NUCLEOTIDE SEQUENCE</scope>
</reference>
<evidence type="ECO:0000256" key="1">
    <source>
        <dbReference type="SAM" id="Phobius"/>
    </source>
</evidence>
<evidence type="ECO:0000313" key="3">
    <source>
        <dbReference type="Proteomes" id="UP000604825"/>
    </source>
</evidence>
<dbReference type="AlphaFoldDB" id="A0A811QYI9"/>
<accession>A0A811QYI9</accession>
<sequence length="100" mass="10838">MGTGGGCVVVHGTKPAVPMVAVEFVFSALQIFTKLALDDGMDVRVLVAYRLMLATAFLCPLAFLLESNKQAPCVYFLQEETATTNPEGGARVVPVWTFWL</sequence>
<evidence type="ECO:0008006" key="4">
    <source>
        <dbReference type="Google" id="ProtNLM"/>
    </source>
</evidence>
<keyword evidence="3" id="KW-1185">Reference proteome</keyword>
<keyword evidence="1" id="KW-1133">Transmembrane helix</keyword>
<gene>
    <name evidence="2" type="ORF">NCGR_LOCUS47059</name>
</gene>
<feature type="transmembrane region" description="Helical" evidence="1">
    <location>
        <begin position="47"/>
        <end position="65"/>
    </location>
</feature>
<name>A0A811QYI9_9POAL</name>
<organism evidence="2 3">
    <name type="scientific">Miscanthus lutarioriparius</name>
    <dbReference type="NCBI Taxonomy" id="422564"/>
    <lineage>
        <taxon>Eukaryota</taxon>
        <taxon>Viridiplantae</taxon>
        <taxon>Streptophyta</taxon>
        <taxon>Embryophyta</taxon>
        <taxon>Tracheophyta</taxon>
        <taxon>Spermatophyta</taxon>
        <taxon>Magnoliopsida</taxon>
        <taxon>Liliopsida</taxon>
        <taxon>Poales</taxon>
        <taxon>Poaceae</taxon>
        <taxon>PACMAD clade</taxon>
        <taxon>Panicoideae</taxon>
        <taxon>Andropogonodae</taxon>
        <taxon>Andropogoneae</taxon>
        <taxon>Saccharinae</taxon>
        <taxon>Miscanthus</taxon>
    </lineage>
</organism>
<evidence type="ECO:0000313" key="2">
    <source>
        <dbReference type="EMBL" id="CAD6263754.1"/>
    </source>
</evidence>
<keyword evidence="1" id="KW-0812">Transmembrane</keyword>
<comment type="caution">
    <text evidence="2">The sequence shown here is derived from an EMBL/GenBank/DDBJ whole genome shotgun (WGS) entry which is preliminary data.</text>
</comment>
<proteinExistence type="predicted"/>
<dbReference type="Proteomes" id="UP000604825">
    <property type="component" value="Unassembled WGS sequence"/>
</dbReference>
<protein>
    <recommendedName>
        <fullName evidence="4">WAT1-related protein</fullName>
    </recommendedName>
</protein>
<keyword evidence="1" id="KW-0472">Membrane</keyword>
<dbReference type="OrthoDB" id="1728340at2759"/>
<dbReference type="EMBL" id="CAJGYO010000012">
    <property type="protein sequence ID" value="CAD6263754.1"/>
    <property type="molecule type" value="Genomic_DNA"/>
</dbReference>